<gene>
    <name evidence="3" type="ordered locus">Fraau_2797</name>
</gene>
<evidence type="ECO:0000313" key="3">
    <source>
        <dbReference type="EMBL" id="AFC87133.1"/>
    </source>
</evidence>
<dbReference type="Pfam" id="PF07221">
    <property type="entry name" value="GlcNAc_2-epim"/>
    <property type="match status" value="1"/>
</dbReference>
<dbReference type="STRING" id="767434.Fraau_2797"/>
<organism evidence="3 4">
    <name type="scientific">Frateuria aurantia (strain ATCC 33424 / DSM 6220 / KCTC 2777 / LMG 1558 / NBRC 3245 / NCIMB 13370)</name>
    <name type="common">Acetobacter aurantius</name>
    <dbReference type="NCBI Taxonomy" id="767434"/>
    <lineage>
        <taxon>Bacteria</taxon>
        <taxon>Pseudomonadati</taxon>
        <taxon>Pseudomonadota</taxon>
        <taxon>Gammaproteobacteria</taxon>
        <taxon>Lysobacterales</taxon>
        <taxon>Rhodanobacteraceae</taxon>
        <taxon>Frateuria</taxon>
    </lineage>
</organism>
<dbReference type="PANTHER" id="PTHR15108">
    <property type="entry name" value="N-ACYLGLUCOSAMINE-2-EPIMERASE"/>
    <property type="match status" value="1"/>
</dbReference>
<dbReference type="GO" id="GO:0016853">
    <property type="term" value="F:isomerase activity"/>
    <property type="evidence" value="ECO:0007669"/>
    <property type="project" value="UniProtKB-KW"/>
</dbReference>
<dbReference type="Gene3D" id="1.50.10.10">
    <property type="match status" value="1"/>
</dbReference>
<proteinExistence type="inferred from homology"/>
<dbReference type="GO" id="GO:0005975">
    <property type="term" value="P:carbohydrate metabolic process"/>
    <property type="evidence" value="ECO:0007669"/>
    <property type="project" value="InterPro"/>
</dbReference>
<accession>H8L095</accession>
<dbReference type="HOGENOM" id="CLU_042253_0_0_6"/>
<dbReference type="Proteomes" id="UP000005234">
    <property type="component" value="Chromosome"/>
</dbReference>
<dbReference type="SUPFAM" id="SSF48208">
    <property type="entry name" value="Six-hairpin glycosidases"/>
    <property type="match status" value="1"/>
</dbReference>
<dbReference type="EMBL" id="CP003350">
    <property type="protein sequence ID" value="AFC87133.1"/>
    <property type="molecule type" value="Genomic_DNA"/>
</dbReference>
<dbReference type="InterPro" id="IPR008928">
    <property type="entry name" value="6-hairpin_glycosidase_sf"/>
</dbReference>
<dbReference type="RefSeq" id="WP_014404136.1">
    <property type="nucleotide sequence ID" value="NC_017033.1"/>
</dbReference>
<sequence length="422" mass="47034">MAEHGRETTLLRGDWLRSRAHRDWLDVQGQRLLDFSKQAAVPQGFAALDGHGRLSEDAGADTILTARMTHCYAIAALRGLPGCAPLAAHGVHALLGPLRDADHGGWHESQQAAEQKGGRKQAYLHAFVGLAASSAVVAGIEQADLLLELATEVLATRFWDQDEGVFLESFALDWSDLEAYRGANANMHSVESCLALADVTGDPVWRRRALRVVERIIHTEAGKRGHAVAEHFDPAWQLLPDYHKDRPTDDLRPYGMTPGHFVEWSHLLLKLEAALLRESGEAPDWLLDDARQLFETGMRCGWGADGSPGMLYTVDWDLEPVVHNRPHWCQAEALVAAASLWQRTGQPVYQQWYRDIWNYVDRHMIDREHGSWKQELDADQQLSADIYPGKADLYHAWQATMAPRLPLAPSMATAVAAQAESF</sequence>
<dbReference type="KEGG" id="fau:Fraau_2797"/>
<reference evidence="3" key="1">
    <citation type="submission" date="2012-02" db="EMBL/GenBank/DDBJ databases">
        <title>The complete genome of Frateuria aurantia DSM 6220.</title>
        <authorList>
            <consortium name="US DOE Joint Genome Institute (JGI-PGF)"/>
            <person name="Lucas S."/>
            <person name="Copeland A."/>
            <person name="Lapidus A."/>
            <person name="Glavina del Rio T."/>
            <person name="Dalin E."/>
            <person name="Tice H."/>
            <person name="Bruce D."/>
            <person name="Goodwin L."/>
            <person name="Pitluck S."/>
            <person name="Peters L."/>
            <person name="Ovchinnikova G."/>
            <person name="Teshima H."/>
            <person name="Kyrpides N."/>
            <person name="Mavromatis K."/>
            <person name="Ivanova N."/>
            <person name="Brettin T."/>
            <person name="Detter J.C."/>
            <person name="Han C."/>
            <person name="Larimer F."/>
            <person name="Land M."/>
            <person name="Hauser L."/>
            <person name="Markowitz V."/>
            <person name="Cheng J.-F."/>
            <person name="Hugenholtz P."/>
            <person name="Woyke T."/>
            <person name="Wu D."/>
            <person name="Brambilla E."/>
            <person name="Klenk H.-P."/>
            <person name="Eisen J.A."/>
        </authorList>
    </citation>
    <scope>NUCLEOTIDE SEQUENCE</scope>
    <source>
        <strain evidence="3">DSM 6220</strain>
    </source>
</reference>
<dbReference type="InterPro" id="IPR010819">
    <property type="entry name" value="AGE/CE"/>
</dbReference>
<keyword evidence="4" id="KW-1185">Reference proteome</keyword>
<protein>
    <submittedName>
        <fullName evidence="3">N-acyl-D-glucosamine 2-epimerase</fullName>
    </submittedName>
</protein>
<name>H8L095_FRAAD</name>
<dbReference type="OrthoDB" id="9806359at2"/>
<evidence type="ECO:0000256" key="2">
    <source>
        <dbReference type="ARBA" id="ARBA00023235"/>
    </source>
</evidence>
<comment type="similarity">
    <text evidence="1">Belongs to the N-acylglucosamine 2-epimerase family.</text>
</comment>
<dbReference type="eggNOG" id="COG2942">
    <property type="taxonomic scope" value="Bacteria"/>
</dbReference>
<keyword evidence="2" id="KW-0413">Isomerase</keyword>
<evidence type="ECO:0000313" key="4">
    <source>
        <dbReference type="Proteomes" id="UP000005234"/>
    </source>
</evidence>
<dbReference type="AlphaFoldDB" id="H8L095"/>
<evidence type="ECO:0000256" key="1">
    <source>
        <dbReference type="ARBA" id="ARBA00008558"/>
    </source>
</evidence>
<dbReference type="InterPro" id="IPR012341">
    <property type="entry name" value="6hp_glycosidase-like_sf"/>
</dbReference>